<accession>A0A183E1U0</accession>
<evidence type="ECO:0000313" key="10">
    <source>
        <dbReference type="EMBL" id="VDN25039.1"/>
    </source>
</evidence>
<gene>
    <name evidence="10" type="ORF">GPUH_LOCUS14931</name>
</gene>
<evidence type="ECO:0000259" key="9">
    <source>
        <dbReference type="Pfam" id="PF01743"/>
    </source>
</evidence>
<name>A0A183E1U0_9BILA</name>
<dbReference type="InterPro" id="IPR050264">
    <property type="entry name" value="Bact_CCA-adding_enz_type3_sf"/>
</dbReference>
<dbReference type="GO" id="GO:0000049">
    <property type="term" value="F:tRNA binding"/>
    <property type="evidence" value="ECO:0007669"/>
    <property type="project" value="TreeGrafter"/>
</dbReference>
<dbReference type="Gene3D" id="3.30.460.10">
    <property type="entry name" value="Beta Polymerase, domain 2"/>
    <property type="match status" value="1"/>
</dbReference>
<protein>
    <submittedName>
        <fullName evidence="12">PolyA_pol domain-containing protein</fullName>
    </submittedName>
</protein>
<dbReference type="OrthoDB" id="445712at2759"/>
<evidence type="ECO:0000256" key="7">
    <source>
        <dbReference type="ARBA" id="ARBA00022842"/>
    </source>
</evidence>
<dbReference type="PANTHER" id="PTHR46173:SF1">
    <property type="entry name" value="CCA TRNA NUCLEOTIDYLTRANSFERASE 1, MITOCHONDRIAL"/>
    <property type="match status" value="1"/>
</dbReference>
<dbReference type="AlphaFoldDB" id="A0A183E1U0"/>
<reference evidence="10 11" key="2">
    <citation type="submission" date="2018-11" db="EMBL/GenBank/DDBJ databases">
        <authorList>
            <consortium name="Pathogen Informatics"/>
        </authorList>
    </citation>
    <scope>NUCLEOTIDE SEQUENCE [LARGE SCALE GENOMIC DNA]</scope>
</reference>
<feature type="domain" description="Poly A polymerase head" evidence="9">
    <location>
        <begin position="70"/>
        <end position="101"/>
    </location>
</feature>
<evidence type="ECO:0000256" key="2">
    <source>
        <dbReference type="ARBA" id="ARBA00007265"/>
    </source>
</evidence>
<dbReference type="GO" id="GO:0046872">
    <property type="term" value="F:metal ion binding"/>
    <property type="evidence" value="ECO:0007669"/>
    <property type="project" value="UniProtKB-KW"/>
</dbReference>
<dbReference type="PANTHER" id="PTHR46173">
    <property type="entry name" value="CCA TRNA NUCLEOTIDYLTRANSFERASE 1, MITOCHONDRIAL"/>
    <property type="match status" value="1"/>
</dbReference>
<dbReference type="EMBL" id="UYRT01081820">
    <property type="protein sequence ID" value="VDN25039.1"/>
    <property type="molecule type" value="Genomic_DNA"/>
</dbReference>
<dbReference type="Proteomes" id="UP000271098">
    <property type="component" value="Unassembled WGS sequence"/>
</dbReference>
<dbReference type="GO" id="GO:1990180">
    <property type="term" value="P:mitochondrial tRNA 3'-end processing"/>
    <property type="evidence" value="ECO:0007669"/>
    <property type="project" value="TreeGrafter"/>
</dbReference>
<keyword evidence="4" id="KW-0819">tRNA processing</keyword>
<dbReference type="GO" id="GO:0005739">
    <property type="term" value="C:mitochondrion"/>
    <property type="evidence" value="ECO:0007669"/>
    <property type="project" value="TreeGrafter"/>
</dbReference>
<organism evidence="12">
    <name type="scientific">Gongylonema pulchrum</name>
    <dbReference type="NCBI Taxonomy" id="637853"/>
    <lineage>
        <taxon>Eukaryota</taxon>
        <taxon>Metazoa</taxon>
        <taxon>Ecdysozoa</taxon>
        <taxon>Nematoda</taxon>
        <taxon>Chromadorea</taxon>
        <taxon>Rhabditida</taxon>
        <taxon>Spirurina</taxon>
        <taxon>Spiruromorpha</taxon>
        <taxon>Spiruroidea</taxon>
        <taxon>Gongylonematidae</taxon>
        <taxon>Gongylonema</taxon>
    </lineage>
</organism>
<keyword evidence="8" id="KW-0694">RNA-binding</keyword>
<comment type="cofactor">
    <cofactor evidence="1">
        <name>Mg(2+)</name>
        <dbReference type="ChEBI" id="CHEBI:18420"/>
    </cofactor>
</comment>
<keyword evidence="5" id="KW-0548">Nucleotidyltransferase</keyword>
<evidence type="ECO:0000313" key="11">
    <source>
        <dbReference type="Proteomes" id="UP000271098"/>
    </source>
</evidence>
<dbReference type="SUPFAM" id="SSF81301">
    <property type="entry name" value="Nucleotidyltransferase"/>
    <property type="match status" value="1"/>
</dbReference>
<evidence type="ECO:0000313" key="12">
    <source>
        <dbReference type="WBParaSite" id="GPUH_0001495101-mRNA-1"/>
    </source>
</evidence>
<keyword evidence="7" id="KW-0460">Magnesium</keyword>
<keyword evidence="11" id="KW-1185">Reference proteome</keyword>
<keyword evidence="6" id="KW-0479">Metal-binding</keyword>
<evidence type="ECO:0000256" key="4">
    <source>
        <dbReference type="ARBA" id="ARBA00022694"/>
    </source>
</evidence>
<evidence type="ECO:0000256" key="1">
    <source>
        <dbReference type="ARBA" id="ARBA00001946"/>
    </source>
</evidence>
<evidence type="ECO:0000256" key="6">
    <source>
        <dbReference type="ARBA" id="ARBA00022723"/>
    </source>
</evidence>
<dbReference type="InterPro" id="IPR002646">
    <property type="entry name" value="PolA_pol_head_dom"/>
</dbReference>
<dbReference type="GO" id="GO:0016779">
    <property type="term" value="F:nucleotidyltransferase activity"/>
    <property type="evidence" value="ECO:0007669"/>
    <property type="project" value="UniProtKB-KW"/>
</dbReference>
<dbReference type="Pfam" id="PF01743">
    <property type="entry name" value="PolyA_pol"/>
    <property type="match status" value="1"/>
</dbReference>
<comment type="similarity">
    <text evidence="2 8">Belongs to the tRNA nucleotidyltransferase/poly(A) polymerase family.</text>
</comment>
<keyword evidence="3 8" id="KW-0808">Transferase</keyword>
<evidence type="ECO:0000256" key="8">
    <source>
        <dbReference type="RuleBase" id="RU003953"/>
    </source>
</evidence>
<proteinExistence type="inferred from homology"/>
<dbReference type="InterPro" id="IPR043519">
    <property type="entry name" value="NT_sf"/>
</dbReference>
<sequence length="104" mass="12132">MRERWFKHLLQQVRKVTTPSFEKSKAIRPKMITERLVPLTRKLDTPEFRALFTPQLIKLNDLFRKNDFQLRMAGGAVRDLLMGIKPSDVDFATDATPEQMKVST</sequence>
<evidence type="ECO:0000256" key="5">
    <source>
        <dbReference type="ARBA" id="ARBA00022695"/>
    </source>
</evidence>
<dbReference type="GO" id="GO:0001680">
    <property type="term" value="P:tRNA 3'-terminal CCA addition"/>
    <property type="evidence" value="ECO:0007669"/>
    <property type="project" value="TreeGrafter"/>
</dbReference>
<evidence type="ECO:0000256" key="3">
    <source>
        <dbReference type="ARBA" id="ARBA00022679"/>
    </source>
</evidence>
<reference evidence="12" key="1">
    <citation type="submission" date="2016-06" db="UniProtKB">
        <authorList>
            <consortium name="WormBaseParasite"/>
        </authorList>
    </citation>
    <scope>IDENTIFICATION</scope>
</reference>
<dbReference type="WBParaSite" id="GPUH_0001495101-mRNA-1">
    <property type="protein sequence ID" value="GPUH_0001495101-mRNA-1"/>
    <property type="gene ID" value="GPUH_0001495101"/>
</dbReference>